<dbReference type="PANTHER" id="PTHR11960">
    <property type="entry name" value="EUKARYOTIC TRANSLATION INITIATION FACTOR 4E RELATED"/>
    <property type="match status" value="1"/>
</dbReference>
<protein>
    <submittedName>
        <fullName evidence="2">Uncharacterized protein</fullName>
    </submittedName>
</protein>
<gene>
    <name evidence="2" type="primary">ORF13255</name>
</gene>
<dbReference type="EMBL" id="HACG01004506">
    <property type="protein sequence ID" value="CEK51371.1"/>
    <property type="molecule type" value="Transcribed_RNA"/>
</dbReference>
<keyword evidence="1" id="KW-0694">RNA-binding</keyword>
<evidence type="ECO:0000256" key="1">
    <source>
        <dbReference type="RuleBase" id="RU004374"/>
    </source>
</evidence>
<dbReference type="InterPro" id="IPR023398">
    <property type="entry name" value="TIF_eIF4e-like"/>
</dbReference>
<name>A0A0B6Y6C1_9EUPU</name>
<dbReference type="PANTHER" id="PTHR11960:SF69">
    <property type="entry name" value="EUKARYOTIC TRANSLATION INITIATION FACTOR 4E-3"/>
    <property type="match status" value="1"/>
</dbReference>
<accession>A0A0B6Y6C1</accession>
<dbReference type="GO" id="GO:0016281">
    <property type="term" value="C:eukaryotic translation initiation factor 4F complex"/>
    <property type="evidence" value="ECO:0007669"/>
    <property type="project" value="TreeGrafter"/>
</dbReference>
<dbReference type="Pfam" id="PF01652">
    <property type="entry name" value="IF4E"/>
    <property type="match status" value="1"/>
</dbReference>
<keyword evidence="1" id="KW-0396">Initiation factor</keyword>
<evidence type="ECO:0000313" key="2">
    <source>
        <dbReference type="EMBL" id="CEK51371.1"/>
    </source>
</evidence>
<dbReference type="GO" id="GO:0003743">
    <property type="term" value="F:translation initiation factor activity"/>
    <property type="evidence" value="ECO:0007669"/>
    <property type="project" value="UniProtKB-KW"/>
</dbReference>
<dbReference type="GO" id="GO:0000340">
    <property type="term" value="F:RNA 7-methylguanosine cap binding"/>
    <property type="evidence" value="ECO:0007669"/>
    <property type="project" value="TreeGrafter"/>
</dbReference>
<feature type="non-terminal residue" evidence="2">
    <location>
        <position position="1"/>
    </location>
</feature>
<reference evidence="2" key="1">
    <citation type="submission" date="2014-12" db="EMBL/GenBank/DDBJ databases">
        <title>Insight into the proteome of Arion vulgaris.</title>
        <authorList>
            <person name="Aradska J."/>
            <person name="Bulat T."/>
            <person name="Smidak R."/>
            <person name="Sarate P."/>
            <person name="Gangsoo J."/>
            <person name="Sialana F."/>
            <person name="Bilban M."/>
            <person name="Lubec G."/>
        </authorList>
    </citation>
    <scope>NUCLEOTIDE SEQUENCE</scope>
    <source>
        <tissue evidence="2">Skin</tissue>
    </source>
</reference>
<keyword evidence="1" id="KW-0648">Protein biosynthesis</keyword>
<sequence>KKTNEQVLVKMVENTEVSENQQTDISAIPKEISIHGQKHKLQNKWALWYLKGDRNKEWEDCLKMVSVFDTVEDFWAL</sequence>
<proteinExistence type="inferred from homology"/>
<dbReference type="SUPFAM" id="SSF55418">
    <property type="entry name" value="eIF4e-like"/>
    <property type="match status" value="1"/>
</dbReference>
<dbReference type="Gene3D" id="3.30.760.10">
    <property type="entry name" value="RNA Cap, Translation Initiation Factor Eif4e"/>
    <property type="match status" value="1"/>
</dbReference>
<organism evidence="2">
    <name type="scientific">Arion vulgaris</name>
    <dbReference type="NCBI Taxonomy" id="1028688"/>
    <lineage>
        <taxon>Eukaryota</taxon>
        <taxon>Metazoa</taxon>
        <taxon>Spiralia</taxon>
        <taxon>Lophotrochozoa</taxon>
        <taxon>Mollusca</taxon>
        <taxon>Gastropoda</taxon>
        <taxon>Heterobranchia</taxon>
        <taxon>Euthyneura</taxon>
        <taxon>Panpulmonata</taxon>
        <taxon>Eupulmonata</taxon>
        <taxon>Stylommatophora</taxon>
        <taxon>Helicina</taxon>
        <taxon>Arionoidea</taxon>
        <taxon>Arionidae</taxon>
        <taxon>Arion</taxon>
    </lineage>
</organism>
<feature type="non-terminal residue" evidence="2">
    <location>
        <position position="77"/>
    </location>
</feature>
<comment type="similarity">
    <text evidence="1">Belongs to the eukaryotic initiation factor 4E family.</text>
</comment>
<dbReference type="AlphaFoldDB" id="A0A0B6Y6C1"/>
<dbReference type="InterPro" id="IPR001040">
    <property type="entry name" value="TIF_eIF_4E"/>
</dbReference>